<comment type="similarity">
    <text evidence="4">Belongs to the GcvT family. CAF17/IBA57 subfamily.</text>
</comment>
<organism evidence="7">
    <name type="scientific">Blumeria graminis f. sp. tritici 96224</name>
    <dbReference type="NCBI Taxonomy" id="1268274"/>
    <lineage>
        <taxon>Eukaryota</taxon>
        <taxon>Fungi</taxon>
        <taxon>Dikarya</taxon>
        <taxon>Ascomycota</taxon>
        <taxon>Pezizomycotina</taxon>
        <taxon>Leotiomycetes</taxon>
        <taxon>Erysiphales</taxon>
        <taxon>Erysiphaceae</taxon>
        <taxon>Blumeria</taxon>
    </lineage>
</organism>
<dbReference type="NCBIfam" id="TIGR03317">
    <property type="entry name" value="ygfZ_signature"/>
    <property type="match status" value="1"/>
</dbReference>
<evidence type="ECO:0000256" key="4">
    <source>
        <dbReference type="ARBA" id="ARBA00093447"/>
    </source>
</evidence>
<dbReference type="EMBL" id="UIGY01000169">
    <property type="protein sequence ID" value="SUZ12341.1"/>
    <property type="molecule type" value="Genomic_DNA"/>
</dbReference>
<dbReference type="PANTHER" id="PTHR22602">
    <property type="entry name" value="TRANSFERASE CAF17, MITOCHONDRIAL-RELATED"/>
    <property type="match status" value="1"/>
</dbReference>
<reference evidence="7" key="1">
    <citation type="submission" date="2018-07" db="EMBL/GenBank/DDBJ databases">
        <authorList>
            <person name="Quirk P.G."/>
            <person name="Krulwich T.A."/>
        </authorList>
    </citation>
    <scope>NUCLEOTIDE SEQUENCE</scope>
    <source>
        <strain evidence="7">96224</strain>
    </source>
</reference>
<feature type="domain" description="CAF17 C-terminal" evidence="6">
    <location>
        <begin position="292"/>
        <end position="403"/>
    </location>
</feature>
<gene>
    <name evidence="7" type="ORF">BGT96224V2_LOCUS5527</name>
</gene>
<dbReference type="PANTHER" id="PTHR22602:SF0">
    <property type="entry name" value="TRANSFERASE CAF17, MITOCHONDRIAL-RELATED"/>
    <property type="match status" value="1"/>
</dbReference>
<evidence type="ECO:0000256" key="3">
    <source>
        <dbReference type="ARBA" id="ARBA00023128"/>
    </source>
</evidence>
<dbReference type="Gene3D" id="3.30.1360.120">
    <property type="entry name" value="Probable tRNA modification gtpase trme, domain 1"/>
    <property type="match status" value="1"/>
</dbReference>
<dbReference type="InterPro" id="IPR045179">
    <property type="entry name" value="YgfZ/GcvT"/>
</dbReference>
<evidence type="ECO:0000259" key="6">
    <source>
        <dbReference type="Pfam" id="PF25455"/>
    </source>
</evidence>
<evidence type="ECO:0000256" key="5">
    <source>
        <dbReference type="ARBA" id="ARBA00093637"/>
    </source>
</evidence>
<name>A0A381LGX8_BLUGR</name>
<evidence type="ECO:0000256" key="1">
    <source>
        <dbReference type="ARBA" id="ARBA00004305"/>
    </source>
</evidence>
<dbReference type="GO" id="GO:0005759">
    <property type="term" value="C:mitochondrial matrix"/>
    <property type="evidence" value="ECO:0007669"/>
    <property type="project" value="UniProtKB-SubCell"/>
</dbReference>
<dbReference type="OrthoDB" id="191995at2759"/>
<dbReference type="InterPro" id="IPR057460">
    <property type="entry name" value="CAF17_C"/>
</dbReference>
<dbReference type="Pfam" id="PF25455">
    <property type="entry name" value="Beta-barrel_CAF17_C"/>
    <property type="match status" value="1"/>
</dbReference>
<protein>
    <recommendedName>
        <fullName evidence="5">Iron-sulfur cluster assembly factor IBA57 homolog, mitochondrial</fullName>
    </recommendedName>
</protein>
<keyword evidence="2" id="KW-0809">Transit peptide</keyword>
<proteinExistence type="inferred from homology"/>
<comment type="subcellular location">
    <subcellularLocation>
        <location evidence="1">Mitochondrion matrix</location>
    </subcellularLocation>
</comment>
<feature type="non-terminal residue" evidence="7">
    <location>
        <position position="407"/>
    </location>
</feature>
<keyword evidence="3" id="KW-0496">Mitochondrion</keyword>
<dbReference type="InterPro" id="IPR017703">
    <property type="entry name" value="YgfZ/GCV_T_CS"/>
</dbReference>
<evidence type="ECO:0000256" key="2">
    <source>
        <dbReference type="ARBA" id="ARBA00022946"/>
    </source>
</evidence>
<sequence length="407" mass="45880">MKREVRVIHRTAFQRPSEAMKILGTRTCSRGKSLLTHGGRRELSSTATRHITTTTPRANIPQSGHSLLHTRRLLAISGPDALRYLQGALTANIEANTSRAFFAAFLTAQGRLLHDVFIYPYAQNEKILNGHQAWLIEVDSNQAENLAKRIKRYRLRSKFDLRVLPSSEMKVWSVWNESVENTQDNPLSSVDRGALYAHEVASCIDRRAPGMGHRLLLPGNMKPIVDSNECSESVYRVRRYMRGVPEGQDELTSEQALPQESNIDIMGGIDYRKGCYLGQELTIRTHHTGVVRKRILPLQVYGVNETEPLEMVYDPLQNFNSESIPINTNILPCEKKGRSAGKWKAGIGNVGLGLCRLSTMTNATEKDEVSNYQVGDEFSLSWFHEESSKNSVKVKAFVPLWYPNSKN</sequence>
<evidence type="ECO:0000313" key="7">
    <source>
        <dbReference type="EMBL" id="SUZ12341.1"/>
    </source>
</evidence>
<dbReference type="SUPFAM" id="SSF103025">
    <property type="entry name" value="Folate-binding domain"/>
    <property type="match status" value="1"/>
</dbReference>
<dbReference type="GO" id="GO:0016226">
    <property type="term" value="P:iron-sulfur cluster assembly"/>
    <property type="evidence" value="ECO:0007669"/>
    <property type="project" value="TreeGrafter"/>
</dbReference>
<accession>A0A381LGX8</accession>
<dbReference type="InterPro" id="IPR027266">
    <property type="entry name" value="TrmE/GcvT-like"/>
</dbReference>
<dbReference type="AlphaFoldDB" id="A0A381LGX8"/>